<dbReference type="EMBL" id="FOSP01000019">
    <property type="protein sequence ID" value="SFK89065.1"/>
    <property type="molecule type" value="Genomic_DNA"/>
</dbReference>
<evidence type="ECO:0000256" key="7">
    <source>
        <dbReference type="ARBA" id="ARBA00022764"/>
    </source>
</evidence>
<dbReference type="NCBIfam" id="TIGR02052">
    <property type="entry name" value="MerP"/>
    <property type="match status" value="1"/>
</dbReference>
<evidence type="ECO:0000256" key="10">
    <source>
        <dbReference type="RuleBase" id="RU361212"/>
    </source>
</evidence>
<comment type="function">
    <text evidence="9 10">Involved in mercury resistance. Acts as a mercury scavenger that specifically binds to a mercuric ion in the periplasm and probably passes it to the cytoplasmic mercuric reductase MerA via the mercuric transport protein MerT.</text>
</comment>
<organism evidence="13 14">
    <name type="scientific">Nitrosomonas aestuarii</name>
    <dbReference type="NCBI Taxonomy" id="52441"/>
    <lineage>
        <taxon>Bacteria</taxon>
        <taxon>Pseudomonadati</taxon>
        <taxon>Pseudomonadota</taxon>
        <taxon>Betaproteobacteria</taxon>
        <taxon>Nitrosomonadales</taxon>
        <taxon>Nitrosomonadaceae</taxon>
        <taxon>Nitrosomonas</taxon>
    </lineage>
</organism>
<feature type="signal peptide" evidence="11">
    <location>
        <begin position="1"/>
        <end position="21"/>
    </location>
</feature>
<evidence type="ECO:0000256" key="3">
    <source>
        <dbReference type="ARBA" id="ARBA00011245"/>
    </source>
</evidence>
<evidence type="ECO:0000256" key="8">
    <source>
        <dbReference type="ARBA" id="ARBA00022914"/>
    </source>
</evidence>
<dbReference type="SUPFAM" id="SSF55008">
    <property type="entry name" value="HMA, heavy metal-associated domain"/>
    <property type="match status" value="1"/>
</dbReference>
<dbReference type="STRING" id="52441.SAMN05216302_101951"/>
<dbReference type="Pfam" id="PF00403">
    <property type="entry name" value="HMA"/>
    <property type="match status" value="1"/>
</dbReference>
<comment type="subunit">
    <text evidence="3">Monomer.</text>
</comment>
<evidence type="ECO:0000256" key="6">
    <source>
        <dbReference type="ARBA" id="ARBA00022729"/>
    </source>
</evidence>
<keyword evidence="14" id="KW-1185">Reference proteome</keyword>
<sequence length="93" mass="9960">MKKLTVLLLLMTAVLSTPAWTAMQTVTLSVSGMTCAACPISVKKVLSRVEGVQQTEVSYKKQEATVTFDDTRTHVEALLKAAGDAGYPATVKE</sequence>
<dbReference type="PROSITE" id="PS50846">
    <property type="entry name" value="HMA_2"/>
    <property type="match status" value="1"/>
</dbReference>
<dbReference type="GO" id="GO:0042597">
    <property type="term" value="C:periplasmic space"/>
    <property type="evidence" value="ECO:0007669"/>
    <property type="project" value="UniProtKB-SubCell"/>
</dbReference>
<evidence type="ECO:0000256" key="9">
    <source>
        <dbReference type="ARBA" id="ARBA00045344"/>
    </source>
</evidence>
<evidence type="ECO:0000259" key="12">
    <source>
        <dbReference type="PROSITE" id="PS50846"/>
    </source>
</evidence>
<dbReference type="CDD" id="cd00371">
    <property type="entry name" value="HMA"/>
    <property type="match status" value="1"/>
</dbReference>
<dbReference type="InterPro" id="IPR001802">
    <property type="entry name" value="MerP/CopZ"/>
</dbReference>
<name>A0A1I4D7H6_9PROT</name>
<keyword evidence="7 10" id="KW-0574">Periplasm</keyword>
<dbReference type="Gene3D" id="3.30.70.100">
    <property type="match status" value="1"/>
</dbReference>
<dbReference type="OrthoDB" id="7205933at2"/>
<feature type="chain" id="PRO_5011687633" description="Periplasmic mercury ion-binding protein" evidence="11">
    <location>
        <begin position="22"/>
        <end position="93"/>
    </location>
</feature>
<gene>
    <name evidence="10" type="primary">merP</name>
    <name evidence="13" type="ORF">SAMN05216302_101951</name>
</gene>
<keyword evidence="4 10" id="KW-0475">Mercuric resistance</keyword>
<dbReference type="GO" id="GO:0045340">
    <property type="term" value="F:mercury ion binding"/>
    <property type="evidence" value="ECO:0007669"/>
    <property type="project" value="UniProtKB-UniRule"/>
</dbReference>
<dbReference type="InterPro" id="IPR017969">
    <property type="entry name" value="Heavy-metal-associated_CS"/>
</dbReference>
<comment type="similarity">
    <text evidence="2">Belongs to the MerP family.</text>
</comment>
<accession>A0A1I4D7H6</accession>
<keyword evidence="8 10" id="KW-0476">Mercury</keyword>
<feature type="domain" description="HMA" evidence="12">
    <location>
        <begin position="24"/>
        <end position="90"/>
    </location>
</feature>
<dbReference type="InterPro" id="IPR006121">
    <property type="entry name" value="HMA_dom"/>
</dbReference>
<dbReference type="PANTHER" id="PTHR46594">
    <property type="entry name" value="P-TYPE CATION-TRANSPORTING ATPASE"/>
    <property type="match status" value="1"/>
</dbReference>
<evidence type="ECO:0000256" key="4">
    <source>
        <dbReference type="ARBA" id="ARBA00022466"/>
    </source>
</evidence>
<protein>
    <recommendedName>
        <fullName evidence="10">Periplasmic mercury ion-binding protein</fullName>
    </recommendedName>
</protein>
<evidence type="ECO:0000256" key="2">
    <source>
        <dbReference type="ARBA" id="ARBA00005938"/>
    </source>
</evidence>
<reference evidence="14" key="1">
    <citation type="submission" date="2016-10" db="EMBL/GenBank/DDBJ databases">
        <authorList>
            <person name="Varghese N."/>
            <person name="Submissions S."/>
        </authorList>
    </citation>
    <scope>NUCLEOTIDE SEQUENCE [LARGE SCALE GENOMIC DNA]</scope>
    <source>
        <strain evidence="14">Nm69</strain>
    </source>
</reference>
<dbReference type="PRINTS" id="PR00946">
    <property type="entry name" value="HGSCAVENGER"/>
</dbReference>
<evidence type="ECO:0000256" key="1">
    <source>
        <dbReference type="ARBA" id="ARBA00004418"/>
    </source>
</evidence>
<evidence type="ECO:0000256" key="5">
    <source>
        <dbReference type="ARBA" id="ARBA00022723"/>
    </source>
</evidence>
<comment type="subcellular location">
    <subcellularLocation>
        <location evidence="1 10">Periplasm</location>
    </subcellularLocation>
</comment>
<proteinExistence type="inferred from homology"/>
<evidence type="ECO:0000256" key="11">
    <source>
        <dbReference type="SAM" id="SignalP"/>
    </source>
</evidence>
<dbReference type="RefSeq" id="WP_090700550.1">
    <property type="nucleotide sequence ID" value="NZ_FOSP01000019.1"/>
</dbReference>
<keyword evidence="5 10" id="KW-0479">Metal-binding</keyword>
<dbReference type="GO" id="GO:0015097">
    <property type="term" value="F:mercury ion transmembrane transporter activity"/>
    <property type="evidence" value="ECO:0007669"/>
    <property type="project" value="UniProtKB-UniRule"/>
</dbReference>
<dbReference type="FunFam" id="3.30.70.100:FF:000005">
    <property type="entry name" value="Copper-exporting P-type ATPase A"/>
    <property type="match status" value="1"/>
</dbReference>
<dbReference type="PANTHER" id="PTHR46594:SF4">
    <property type="entry name" value="P-TYPE CATION-TRANSPORTING ATPASE"/>
    <property type="match status" value="1"/>
</dbReference>
<evidence type="ECO:0000313" key="13">
    <source>
        <dbReference type="EMBL" id="SFK89065.1"/>
    </source>
</evidence>
<dbReference type="AlphaFoldDB" id="A0A1I4D7H6"/>
<keyword evidence="6 11" id="KW-0732">Signal</keyword>
<dbReference type="PROSITE" id="PS01047">
    <property type="entry name" value="HMA_1"/>
    <property type="match status" value="1"/>
</dbReference>
<dbReference type="InterPro" id="IPR011795">
    <property type="entry name" value="MerP"/>
</dbReference>
<dbReference type="InterPro" id="IPR036163">
    <property type="entry name" value="HMA_dom_sf"/>
</dbReference>
<dbReference type="Proteomes" id="UP000199533">
    <property type="component" value="Unassembled WGS sequence"/>
</dbReference>
<evidence type="ECO:0000313" key="14">
    <source>
        <dbReference type="Proteomes" id="UP000199533"/>
    </source>
</evidence>